<protein>
    <submittedName>
        <fullName evidence="1">Uncharacterized protein</fullName>
    </submittedName>
</protein>
<dbReference type="Proteomes" id="UP000634522">
    <property type="component" value="Unassembled WGS sequence"/>
</dbReference>
<evidence type="ECO:0000313" key="1">
    <source>
        <dbReference type="EMBL" id="NMG00711.1"/>
    </source>
</evidence>
<comment type="caution">
    <text evidence="1">The sequence shown here is derived from an EMBL/GenBank/DDBJ whole genome shotgun (WGS) entry which is preliminary data.</text>
</comment>
<organism evidence="1 2">
    <name type="scientific">Aromatoleum toluolicum</name>
    <dbReference type="NCBI Taxonomy" id="90060"/>
    <lineage>
        <taxon>Bacteria</taxon>
        <taxon>Pseudomonadati</taxon>
        <taxon>Pseudomonadota</taxon>
        <taxon>Betaproteobacteria</taxon>
        <taxon>Rhodocyclales</taxon>
        <taxon>Rhodocyclaceae</taxon>
        <taxon>Aromatoleum</taxon>
    </lineage>
</organism>
<gene>
    <name evidence="1" type="ORF">GPA27_25340</name>
</gene>
<sequence length="112" mass="12078">MSSTASQPDFASKSAADTGFRPGFDAAMSGRVAECDGGRHIAGTKFAGRQEFTGTLTGAYRDFGPYPWRWYLLAQLTRKPEGFAHDAVWCDAESLTLTGALDAAGIRQPEQE</sequence>
<accession>A0ABX1NN62</accession>
<name>A0ABX1NN62_9RHOO</name>
<proteinExistence type="predicted"/>
<reference evidence="1 2" key="1">
    <citation type="submission" date="2019-12" db="EMBL/GenBank/DDBJ databases">
        <title>Comparative genomics gives insights into the taxonomy of the Azoarcus-Aromatoleum group and reveals separate origins of nif in the plant-associated Azoarcus and non-plant-associated Aromatoleum sub-groups.</title>
        <authorList>
            <person name="Lafos M."/>
            <person name="Maluk M."/>
            <person name="Batista M."/>
            <person name="Junghare M."/>
            <person name="Carmona M."/>
            <person name="Faoro H."/>
            <person name="Cruz L.M."/>
            <person name="Battistoni F."/>
            <person name="De Souza E."/>
            <person name="Pedrosa F."/>
            <person name="Chen W.-M."/>
            <person name="Poole P.S."/>
            <person name="Dixon R.A."/>
            <person name="James E.K."/>
        </authorList>
    </citation>
    <scope>NUCLEOTIDE SEQUENCE [LARGE SCALE GENOMIC DNA]</scope>
    <source>
        <strain evidence="1 2">T</strain>
    </source>
</reference>
<dbReference type="RefSeq" id="WP_169143226.1">
    <property type="nucleotide sequence ID" value="NZ_WTVS01000094.1"/>
</dbReference>
<evidence type="ECO:0000313" key="2">
    <source>
        <dbReference type="Proteomes" id="UP000634522"/>
    </source>
</evidence>
<keyword evidence="2" id="KW-1185">Reference proteome</keyword>
<dbReference type="EMBL" id="WTVS01000094">
    <property type="protein sequence ID" value="NMG00711.1"/>
    <property type="molecule type" value="Genomic_DNA"/>
</dbReference>